<dbReference type="NCBIfam" id="TIGR00744">
    <property type="entry name" value="ROK_glcA_fam"/>
    <property type="match status" value="1"/>
</dbReference>
<evidence type="ECO:0000313" key="10">
    <source>
        <dbReference type="Proteomes" id="UP000037854"/>
    </source>
</evidence>
<organism evidence="9 10">
    <name type="scientific">Oceanobacillus caeni</name>
    <dbReference type="NCBI Taxonomy" id="405946"/>
    <lineage>
        <taxon>Bacteria</taxon>
        <taxon>Bacillati</taxon>
        <taxon>Bacillota</taxon>
        <taxon>Bacilli</taxon>
        <taxon>Bacillales</taxon>
        <taxon>Bacillaceae</taxon>
        <taxon>Oceanobacillus</taxon>
    </lineage>
</organism>
<accession>A0ABR5MGM5</accession>
<dbReference type="Gene3D" id="3.30.420.40">
    <property type="match status" value="2"/>
</dbReference>
<evidence type="ECO:0000256" key="6">
    <source>
        <dbReference type="ARBA" id="ARBA00022777"/>
    </source>
</evidence>
<dbReference type="InterPro" id="IPR004654">
    <property type="entry name" value="ROK_glcA"/>
</dbReference>
<dbReference type="InterPro" id="IPR049874">
    <property type="entry name" value="ROK_cs"/>
</dbReference>
<evidence type="ECO:0000256" key="1">
    <source>
        <dbReference type="ARBA" id="ARBA00006479"/>
    </source>
</evidence>
<comment type="caution">
    <text evidence="9">The sequence shown here is derived from an EMBL/GenBank/DDBJ whole genome shotgun (WGS) entry which is preliminary data.</text>
</comment>
<proteinExistence type="inferred from homology"/>
<keyword evidence="4" id="KW-0808">Transferase</keyword>
<keyword evidence="5" id="KW-0547">Nucleotide-binding</keyword>
<dbReference type="PROSITE" id="PS01125">
    <property type="entry name" value="ROK"/>
    <property type="match status" value="1"/>
</dbReference>
<evidence type="ECO:0000256" key="2">
    <source>
        <dbReference type="ARBA" id="ARBA00012323"/>
    </source>
</evidence>
<reference evidence="9 10" key="1">
    <citation type="submission" date="2015-07" db="EMBL/GenBank/DDBJ databases">
        <title>High-quality draft genome sequence of Oceanobacillus caeni HM6, a bacillus isolated from a human feces.</title>
        <authorList>
            <person name="Kumar J."/>
            <person name="Verma M.K."/>
            <person name="Pandey R."/>
            <person name="Bhambi M."/>
            <person name="Chauhan N."/>
        </authorList>
    </citation>
    <scope>NUCLEOTIDE SEQUENCE [LARGE SCALE GENOMIC DNA]</scope>
    <source>
        <strain evidence="9 10">HM6</strain>
    </source>
</reference>
<keyword evidence="6" id="KW-0418">Kinase</keyword>
<gene>
    <name evidence="9" type="ORF">AFL42_14230</name>
</gene>
<comment type="similarity">
    <text evidence="1">Belongs to the ROK (NagC/XylR) family.</text>
</comment>
<dbReference type="InterPro" id="IPR000600">
    <property type="entry name" value="ROK"/>
</dbReference>
<dbReference type="EC" id="2.7.1.2" evidence="2"/>
<evidence type="ECO:0000313" key="9">
    <source>
        <dbReference type="EMBL" id="KPH71773.1"/>
    </source>
</evidence>
<dbReference type="EMBL" id="LGTK01000063">
    <property type="protein sequence ID" value="KPH71773.1"/>
    <property type="molecule type" value="Genomic_DNA"/>
</dbReference>
<keyword evidence="7" id="KW-0067">ATP-binding</keyword>
<evidence type="ECO:0000256" key="4">
    <source>
        <dbReference type="ARBA" id="ARBA00022679"/>
    </source>
</evidence>
<keyword evidence="10" id="KW-1185">Reference proteome</keyword>
<dbReference type="SUPFAM" id="SSF53067">
    <property type="entry name" value="Actin-like ATPase domain"/>
    <property type="match status" value="1"/>
</dbReference>
<dbReference type="InterPro" id="IPR043129">
    <property type="entry name" value="ATPase_NBD"/>
</dbReference>
<evidence type="ECO:0000256" key="7">
    <source>
        <dbReference type="ARBA" id="ARBA00022840"/>
    </source>
</evidence>
<evidence type="ECO:0000256" key="8">
    <source>
        <dbReference type="ARBA" id="ARBA00032386"/>
    </source>
</evidence>
<dbReference type="Pfam" id="PF00480">
    <property type="entry name" value="ROK"/>
    <property type="match status" value="1"/>
</dbReference>
<dbReference type="PANTHER" id="PTHR18964:SF149">
    <property type="entry name" value="BIFUNCTIONAL UDP-N-ACETYLGLUCOSAMINE 2-EPIMERASE_N-ACETYLMANNOSAMINE KINASE"/>
    <property type="match status" value="1"/>
</dbReference>
<dbReference type="Proteomes" id="UP000037854">
    <property type="component" value="Unassembled WGS sequence"/>
</dbReference>
<dbReference type="RefSeq" id="WP_060669002.1">
    <property type="nucleotide sequence ID" value="NZ_LGTK01000063.1"/>
</dbReference>
<evidence type="ECO:0000256" key="3">
    <source>
        <dbReference type="ARBA" id="ARBA00014701"/>
    </source>
</evidence>
<name>A0ABR5MGM5_9BACI</name>
<dbReference type="PANTHER" id="PTHR18964">
    <property type="entry name" value="ROK (REPRESSOR, ORF, KINASE) FAMILY"/>
    <property type="match status" value="1"/>
</dbReference>
<protein>
    <recommendedName>
        <fullName evidence="3">Glucokinase</fullName>
        <ecNumber evidence="2">2.7.1.2</ecNumber>
    </recommendedName>
    <alternativeName>
        <fullName evidence="8">Glucose kinase</fullName>
    </alternativeName>
</protein>
<sequence>MGKILVGVDIGGTTIKLGFINLKGTIIEKWEIPTNTANNGSAIVDDIWKSIHDKVEKNNSNGIYGIGVGAPGFIDVKSGYVSEAVNIGWKGMDLKQQLEKRSNLPVFVQNDANIAALGEYWIGAGQGSLNMIAVTLGTGVGGGIIVNGSILNGENGMAGEIGHIKVEPEGVHCNCGGNGCLETICSATGIKRQGMDSILTNPNSNLAQYYRDQGVITAKDVIDFAKSGDETCVEIIDYTCDVLGKALANIGTVINPSKIIFGGGVSKAGEFLLGKIDKAFRKYAIPKLHQICELKIAHLGNDAGIFGGAFLVKQSLEEEKFN</sequence>
<evidence type="ECO:0000256" key="5">
    <source>
        <dbReference type="ARBA" id="ARBA00022741"/>
    </source>
</evidence>